<gene>
    <name evidence="3" type="ORF">RNJ44_02429</name>
</gene>
<feature type="region of interest" description="Disordered" evidence="1">
    <location>
        <begin position="1"/>
        <end position="23"/>
    </location>
</feature>
<name>A0ABR4NLP2_9SACH</name>
<reference evidence="3 4" key="1">
    <citation type="submission" date="2024-05" db="EMBL/GenBank/DDBJ databases">
        <title>Long read based assembly of the Candida bracarensis genome reveals expanded adhesin content.</title>
        <authorList>
            <person name="Marcet-Houben M."/>
            <person name="Ksiezopolska E."/>
            <person name="Gabaldon T."/>
        </authorList>
    </citation>
    <scope>NUCLEOTIDE SEQUENCE [LARGE SCALE GENOMIC DNA]</scope>
    <source>
        <strain evidence="3 4">CBM6</strain>
    </source>
</reference>
<evidence type="ECO:0000256" key="2">
    <source>
        <dbReference type="SAM" id="Phobius"/>
    </source>
</evidence>
<keyword evidence="2" id="KW-0472">Membrane</keyword>
<evidence type="ECO:0000313" key="3">
    <source>
        <dbReference type="EMBL" id="KAL3228484.1"/>
    </source>
</evidence>
<feature type="transmembrane region" description="Helical" evidence="2">
    <location>
        <begin position="124"/>
        <end position="142"/>
    </location>
</feature>
<comment type="caution">
    <text evidence="3">The sequence shown here is derived from an EMBL/GenBank/DDBJ whole genome shotgun (WGS) entry which is preliminary data.</text>
</comment>
<dbReference type="EMBL" id="JBEVYD010000013">
    <property type="protein sequence ID" value="KAL3228484.1"/>
    <property type="molecule type" value="Genomic_DNA"/>
</dbReference>
<feature type="transmembrane region" description="Helical" evidence="2">
    <location>
        <begin position="91"/>
        <end position="112"/>
    </location>
</feature>
<keyword evidence="4" id="KW-1185">Reference proteome</keyword>
<organism evidence="3 4">
    <name type="scientific">Nakaseomyces bracarensis</name>
    <dbReference type="NCBI Taxonomy" id="273131"/>
    <lineage>
        <taxon>Eukaryota</taxon>
        <taxon>Fungi</taxon>
        <taxon>Dikarya</taxon>
        <taxon>Ascomycota</taxon>
        <taxon>Saccharomycotina</taxon>
        <taxon>Saccharomycetes</taxon>
        <taxon>Saccharomycetales</taxon>
        <taxon>Saccharomycetaceae</taxon>
        <taxon>Nakaseomyces</taxon>
    </lineage>
</organism>
<feature type="transmembrane region" description="Helical" evidence="2">
    <location>
        <begin position="162"/>
        <end position="186"/>
    </location>
</feature>
<feature type="transmembrane region" description="Helical" evidence="2">
    <location>
        <begin position="43"/>
        <end position="59"/>
    </location>
</feature>
<dbReference type="Proteomes" id="UP001623330">
    <property type="component" value="Unassembled WGS sequence"/>
</dbReference>
<evidence type="ECO:0000313" key="4">
    <source>
        <dbReference type="Proteomes" id="UP001623330"/>
    </source>
</evidence>
<keyword evidence="2" id="KW-0812">Transmembrane</keyword>
<sequence>MSDNKMNPETAPVDPEKALETTEDDVLLEKSSNEKETISSPQLLFERIWFLCTWIYMLISESSSHNLFKFSEGSTKSMDHFNDETLREEEAIISAAAGVLFIPAIFGTIHYYRLFKRNPKGVRNVLLLMMIYLFTGALLEMATKFPCILLVSKYSILCDWPFYLISISWKCACCYGVGILISSNVVSKSEMV</sequence>
<keyword evidence="2" id="KW-1133">Transmembrane helix</keyword>
<proteinExistence type="predicted"/>
<protein>
    <submittedName>
        <fullName evidence="3">Uncharacterized protein</fullName>
    </submittedName>
</protein>
<evidence type="ECO:0000256" key="1">
    <source>
        <dbReference type="SAM" id="MobiDB-lite"/>
    </source>
</evidence>
<accession>A0ABR4NLP2</accession>